<dbReference type="Gramene" id="TraesARI4B03G02409020.1">
    <property type="protein sequence ID" value="TraesARI4B03G02409020.1.CDS1"/>
    <property type="gene ID" value="TraesARI4B03G02409020"/>
</dbReference>
<dbReference type="Gramene" id="TraesSTA4B03G02366510.1">
    <property type="protein sequence ID" value="TraesSTA4B03G02366510.1.CDS1"/>
    <property type="gene ID" value="TraesSTA4B03G02366510"/>
</dbReference>
<organism evidence="1">
    <name type="scientific">Triticum aestivum</name>
    <name type="common">Wheat</name>
    <dbReference type="NCBI Taxonomy" id="4565"/>
    <lineage>
        <taxon>Eukaryota</taxon>
        <taxon>Viridiplantae</taxon>
        <taxon>Streptophyta</taxon>
        <taxon>Embryophyta</taxon>
        <taxon>Tracheophyta</taxon>
        <taxon>Spermatophyta</taxon>
        <taxon>Magnoliopsida</taxon>
        <taxon>Liliopsida</taxon>
        <taxon>Poales</taxon>
        <taxon>Poaceae</taxon>
        <taxon>BOP clade</taxon>
        <taxon>Pooideae</taxon>
        <taxon>Triticodae</taxon>
        <taxon>Triticeae</taxon>
        <taxon>Triticinae</taxon>
        <taxon>Triticum</taxon>
    </lineage>
</organism>
<dbReference type="Gramene" id="TraesRN4B0100791900.1">
    <property type="protein sequence ID" value="TraesRN4B0100791900.1"/>
    <property type="gene ID" value="TraesRN4B0100791900"/>
</dbReference>
<dbReference type="EnsemblPlants" id="TraesCS4B02G289400.1">
    <property type="protein sequence ID" value="TraesCS4B02G289400.1.cds1"/>
    <property type="gene ID" value="TraesCS4B02G289400"/>
</dbReference>
<accession>A0A3B6IV34</accession>
<dbReference type="Gramene" id="TraesWEE_scaffold_130815_01G000100.1">
    <property type="protein sequence ID" value="TraesWEE_scaffold_130815_01G000100.1"/>
    <property type="gene ID" value="TraesWEE_scaffold_130815_01G000100"/>
</dbReference>
<dbReference type="GO" id="GO:0004869">
    <property type="term" value="F:cysteine-type endopeptidase inhibitor activity"/>
    <property type="evidence" value="ECO:0007669"/>
    <property type="project" value="InterPro"/>
</dbReference>
<dbReference type="Gramene" id="TraesJAG4B03G02369930.1">
    <property type="protein sequence ID" value="TraesJAG4B03G02369930.1.CDS1"/>
    <property type="gene ID" value="TraesJAG4B03G02369930"/>
</dbReference>
<keyword evidence="2" id="KW-1185">Reference proteome</keyword>
<dbReference type="OrthoDB" id="665601at2759"/>
<dbReference type="Gramene" id="TraesCLE_scaffold_147335_01G000200.1">
    <property type="protein sequence ID" value="TraesCLE_scaffold_147335_01G000200.1"/>
    <property type="gene ID" value="TraesCLE_scaffold_147335_01G000200"/>
</dbReference>
<dbReference type="Gramene" id="TraesNOR4B03G02389620.1">
    <property type="protein sequence ID" value="TraesNOR4B03G02389620.1.CDS1"/>
    <property type="gene ID" value="TraesNOR4B03G02389620"/>
</dbReference>
<proteinExistence type="predicted"/>
<dbReference type="OMA" id="HMIPMSY"/>
<dbReference type="SMR" id="A0A3B6IV34"/>
<dbReference type="Gramene" id="TraesLDM4B03G02372790.1">
    <property type="protein sequence ID" value="TraesLDM4B03G02372790.1.CDS1"/>
    <property type="gene ID" value="TraesLDM4B03G02372790"/>
</dbReference>
<protein>
    <submittedName>
        <fullName evidence="1">Cysteine proteinase inhibitor</fullName>
    </submittedName>
</protein>
<name>A0A3B6IV34_WHEAT</name>
<dbReference type="Proteomes" id="UP000019116">
    <property type="component" value="Chromosome 4B"/>
</dbReference>
<dbReference type="Gramene" id="TraesROB_scaffold_154424_01G000200.1">
    <property type="protein sequence ID" value="TraesROB_scaffold_154424_01G000200.1"/>
    <property type="gene ID" value="TraesROB_scaffold_154424_01G000200"/>
</dbReference>
<reference evidence="1" key="2">
    <citation type="submission" date="2018-10" db="UniProtKB">
        <authorList>
            <consortium name="EnsemblPlants"/>
        </authorList>
    </citation>
    <scope>IDENTIFICATION</scope>
</reference>
<sequence length="127" mass="13627">MKQSKAVVAALALGVVVTAAVLLPGATVAAVATRPTKYTYQEDASSDFIRSVGTFSVTVYKLSHGLTMYYASTSQCWSVASGEGYEYWMVLTAKNGAGVYSRYVSIVWGIPGSESRTWKLLSFSSTD</sequence>
<evidence type="ECO:0000313" key="2">
    <source>
        <dbReference type="Proteomes" id="UP000019116"/>
    </source>
</evidence>
<evidence type="ECO:0000313" key="1">
    <source>
        <dbReference type="EnsemblPlants" id="TraesCS4B02G289400.1.cds1"/>
    </source>
</evidence>
<dbReference type="Gramene" id="TraesCAD_scaffold_092968_01G000200.1">
    <property type="protein sequence ID" value="TraesCAD_scaffold_092968_01G000200.1"/>
    <property type="gene ID" value="TraesCAD_scaffold_092968_01G000200"/>
</dbReference>
<dbReference type="PANTHER" id="PTHR47116">
    <property type="entry name" value="PHLOEM FILAMENT PROTEIN"/>
    <property type="match status" value="1"/>
</dbReference>
<reference evidence="1" key="1">
    <citation type="submission" date="2018-08" db="EMBL/GenBank/DDBJ databases">
        <authorList>
            <person name="Rossello M."/>
        </authorList>
    </citation>
    <scope>NUCLEOTIDE SEQUENCE [LARGE SCALE GENOMIC DNA]</scope>
    <source>
        <strain evidence="1">cv. Chinese Spring</strain>
    </source>
</reference>
<dbReference type="Gramene" id="TraesPARA_EIv1.0_1382710.1">
    <property type="protein sequence ID" value="TraesPARA_EIv1.0_1382710.1.CDS1"/>
    <property type="gene ID" value="TraesPARA_EIv1.0_1382710"/>
</dbReference>
<dbReference type="Gramene" id="TraesSYM4B03G02399070.1">
    <property type="protein sequence ID" value="TraesSYM4B03G02399070.1.CDS1"/>
    <property type="gene ID" value="TraesSYM4B03G02399070"/>
</dbReference>
<dbReference type="Gramene" id="TraesCS4B03G0762200.1">
    <property type="protein sequence ID" value="TraesCS4B03G0762200.1.CDS1"/>
    <property type="gene ID" value="TraesCS4B03G0762200"/>
</dbReference>
<dbReference type="InterPro" id="IPR027214">
    <property type="entry name" value="Cystatin"/>
</dbReference>
<dbReference type="Gramene" id="TraesJUL4B03G02391090.1">
    <property type="protein sequence ID" value="TraesJUL4B03G02391090.1.CDS1"/>
    <property type="gene ID" value="TraesJUL4B03G02391090"/>
</dbReference>
<dbReference type="AlphaFoldDB" id="A0A3B6IV34"/>
<dbReference type="Gramene" id="TraesCS4B02G289400.1">
    <property type="protein sequence ID" value="TraesCS4B02G289400.1.cds1"/>
    <property type="gene ID" value="TraesCS4B02G289400"/>
</dbReference>